<organism evidence="1 2">
    <name type="scientific">Roridomyces roridus</name>
    <dbReference type="NCBI Taxonomy" id="1738132"/>
    <lineage>
        <taxon>Eukaryota</taxon>
        <taxon>Fungi</taxon>
        <taxon>Dikarya</taxon>
        <taxon>Basidiomycota</taxon>
        <taxon>Agaricomycotina</taxon>
        <taxon>Agaricomycetes</taxon>
        <taxon>Agaricomycetidae</taxon>
        <taxon>Agaricales</taxon>
        <taxon>Marasmiineae</taxon>
        <taxon>Mycenaceae</taxon>
        <taxon>Roridomyces</taxon>
    </lineage>
</organism>
<evidence type="ECO:0008006" key="3">
    <source>
        <dbReference type="Google" id="ProtNLM"/>
    </source>
</evidence>
<evidence type="ECO:0000313" key="1">
    <source>
        <dbReference type="EMBL" id="KAJ7628320.1"/>
    </source>
</evidence>
<dbReference type="EMBL" id="JARKIF010000010">
    <property type="protein sequence ID" value="KAJ7628320.1"/>
    <property type="molecule type" value="Genomic_DNA"/>
</dbReference>
<dbReference type="Gene3D" id="3.80.10.10">
    <property type="entry name" value="Ribonuclease Inhibitor"/>
    <property type="match status" value="1"/>
</dbReference>
<dbReference type="SUPFAM" id="SSF52047">
    <property type="entry name" value="RNI-like"/>
    <property type="match status" value="1"/>
</dbReference>
<dbReference type="InterPro" id="IPR032675">
    <property type="entry name" value="LRR_dom_sf"/>
</dbReference>
<gene>
    <name evidence="1" type="ORF">FB45DRAFT_1003991</name>
</gene>
<evidence type="ECO:0000313" key="2">
    <source>
        <dbReference type="Proteomes" id="UP001221142"/>
    </source>
</evidence>
<dbReference type="Proteomes" id="UP001221142">
    <property type="component" value="Unassembled WGS sequence"/>
</dbReference>
<reference evidence="1" key="1">
    <citation type="submission" date="2023-03" db="EMBL/GenBank/DDBJ databases">
        <title>Massive genome expansion in bonnet fungi (Mycena s.s.) driven by repeated elements and novel gene families across ecological guilds.</title>
        <authorList>
            <consortium name="Lawrence Berkeley National Laboratory"/>
            <person name="Harder C.B."/>
            <person name="Miyauchi S."/>
            <person name="Viragh M."/>
            <person name="Kuo A."/>
            <person name="Thoen E."/>
            <person name="Andreopoulos B."/>
            <person name="Lu D."/>
            <person name="Skrede I."/>
            <person name="Drula E."/>
            <person name="Henrissat B."/>
            <person name="Morin E."/>
            <person name="Kohler A."/>
            <person name="Barry K."/>
            <person name="LaButti K."/>
            <person name="Morin E."/>
            <person name="Salamov A."/>
            <person name="Lipzen A."/>
            <person name="Mereny Z."/>
            <person name="Hegedus B."/>
            <person name="Baldrian P."/>
            <person name="Stursova M."/>
            <person name="Weitz H."/>
            <person name="Taylor A."/>
            <person name="Grigoriev I.V."/>
            <person name="Nagy L.G."/>
            <person name="Martin F."/>
            <person name="Kauserud H."/>
        </authorList>
    </citation>
    <scope>NUCLEOTIDE SEQUENCE</scope>
    <source>
        <strain evidence="1">9284</strain>
    </source>
</reference>
<sequence>MASPTETPPFLRLPDELVIAITTAGQENHCLPDYSDWESRPKRLEAELTLSHICRRFRDTVSGACILWARVEIDFTRQGSIQLSQLYLQRSATCKIWVIMRTGHYVETQSIAHLVPHIARISRLYIAFKTYRALRALFRPFQDVATPYLEHLRIEDIGGEVPTPIDLPSQIGTQFRSLELKRCALRALPPWTAATTHLKLKSGSCLDSDDEAEIFRSVTTRLPSLTHLYIQLQDDRYTFDSGIGITLKFLTHLHLEFEDSDTPALLSTLARFDTPCLTHFNITGAHGDQIALLFNARQHQRSAGLTFPALTSLAFTHPTECNCDGFESQYARYQSISSPPRQLFPALSSLALINECFTAKLLSDLLGPHSAPWPSLRTVIVHPQEEHTENVYTALQNIVRWKRTRQETLPTFRLSSNLFGREFWEENGVLVELLGADEIIRAFGSVVWAYDG</sequence>
<dbReference type="AlphaFoldDB" id="A0AAD7BQQ3"/>
<proteinExistence type="predicted"/>
<protein>
    <recommendedName>
        <fullName evidence="3">F-box domain-containing protein</fullName>
    </recommendedName>
</protein>
<comment type="caution">
    <text evidence="1">The sequence shown here is derived from an EMBL/GenBank/DDBJ whole genome shotgun (WGS) entry which is preliminary data.</text>
</comment>
<name>A0AAD7BQQ3_9AGAR</name>
<keyword evidence="2" id="KW-1185">Reference proteome</keyword>
<accession>A0AAD7BQQ3</accession>